<reference evidence="2 3" key="1">
    <citation type="submission" date="2023-03" db="EMBL/GenBank/DDBJ databases">
        <title>Draft genome sequence of the bacteria which degrade cell wall of Tricholomamatutake.</title>
        <authorList>
            <person name="Konishi Y."/>
            <person name="Fukuta Y."/>
            <person name="Shirasaka N."/>
        </authorList>
    </citation>
    <scope>NUCLEOTIDE SEQUENCE [LARGE SCALE GENOMIC DNA]</scope>
    <source>
        <strain evidence="3">mu1</strain>
    </source>
</reference>
<feature type="domain" description="GGDEF" evidence="1">
    <location>
        <begin position="145"/>
        <end position="272"/>
    </location>
</feature>
<gene>
    <name evidence="2" type="ORF">MU1_01680</name>
</gene>
<evidence type="ECO:0000313" key="2">
    <source>
        <dbReference type="EMBL" id="GLX65824.1"/>
    </source>
</evidence>
<dbReference type="InterPro" id="IPR052163">
    <property type="entry name" value="DGC-Regulatory_Protein"/>
</dbReference>
<protein>
    <recommendedName>
        <fullName evidence="1">GGDEF domain-containing protein</fullName>
    </recommendedName>
</protein>
<organism evidence="2 3">
    <name type="scientific">Paenibacillus glycanilyticus</name>
    <dbReference type="NCBI Taxonomy" id="126569"/>
    <lineage>
        <taxon>Bacteria</taxon>
        <taxon>Bacillati</taxon>
        <taxon>Bacillota</taxon>
        <taxon>Bacilli</taxon>
        <taxon>Bacillales</taxon>
        <taxon>Paenibacillaceae</taxon>
        <taxon>Paenibacillus</taxon>
    </lineage>
</organism>
<sequence length="272" mass="30497">MPSKIRSTDDAAGHAIQLLTTLVHVDTIFIAIQEGSVYRIVQAHNRRDALAVSGMTFRADVSAIIGERLYHAVPISSNDCLIYGFIYLVDRDPITPSEDELLALGTMASLLGYTIDLEHATVTDSLTGLFNRRYLDELFQRSTDAPLGVMFIDLNDFKQINDNFGHEFGDLLLIEIANRLKQQIRQTDRIVRYGGDEFIICFHNLSEEHGIRAVQDKINASFIDPFMVNGQPVSISASIGVSSNQGRYASLKQLITDADQAMYQMKQRRKKP</sequence>
<name>A0ABQ6G4C2_9BACL</name>
<dbReference type="PANTHER" id="PTHR46663:SF2">
    <property type="entry name" value="GGDEF DOMAIN-CONTAINING PROTEIN"/>
    <property type="match status" value="1"/>
</dbReference>
<dbReference type="NCBIfam" id="TIGR00254">
    <property type="entry name" value="GGDEF"/>
    <property type="match status" value="1"/>
</dbReference>
<keyword evidence="3" id="KW-1185">Reference proteome</keyword>
<dbReference type="PANTHER" id="PTHR46663">
    <property type="entry name" value="DIGUANYLATE CYCLASE DGCT-RELATED"/>
    <property type="match status" value="1"/>
</dbReference>
<dbReference type="RefSeq" id="WP_284236499.1">
    <property type="nucleotide sequence ID" value="NZ_BSSQ01000001.1"/>
</dbReference>
<dbReference type="Proteomes" id="UP001157114">
    <property type="component" value="Unassembled WGS sequence"/>
</dbReference>
<dbReference type="CDD" id="cd01949">
    <property type="entry name" value="GGDEF"/>
    <property type="match status" value="1"/>
</dbReference>
<dbReference type="PROSITE" id="PS50887">
    <property type="entry name" value="GGDEF"/>
    <property type="match status" value="1"/>
</dbReference>
<dbReference type="InterPro" id="IPR043128">
    <property type="entry name" value="Rev_trsase/Diguanyl_cyclase"/>
</dbReference>
<dbReference type="InterPro" id="IPR000160">
    <property type="entry name" value="GGDEF_dom"/>
</dbReference>
<evidence type="ECO:0000313" key="3">
    <source>
        <dbReference type="Proteomes" id="UP001157114"/>
    </source>
</evidence>
<evidence type="ECO:0000259" key="1">
    <source>
        <dbReference type="PROSITE" id="PS50887"/>
    </source>
</evidence>
<dbReference type="SUPFAM" id="SSF55073">
    <property type="entry name" value="Nucleotide cyclase"/>
    <property type="match status" value="1"/>
</dbReference>
<comment type="caution">
    <text evidence="2">The sequence shown here is derived from an EMBL/GenBank/DDBJ whole genome shotgun (WGS) entry which is preliminary data.</text>
</comment>
<accession>A0ABQ6G4C2</accession>
<dbReference type="Gene3D" id="3.30.70.270">
    <property type="match status" value="1"/>
</dbReference>
<dbReference type="Pfam" id="PF00990">
    <property type="entry name" value="GGDEF"/>
    <property type="match status" value="1"/>
</dbReference>
<dbReference type="EMBL" id="BSSQ01000001">
    <property type="protein sequence ID" value="GLX65824.1"/>
    <property type="molecule type" value="Genomic_DNA"/>
</dbReference>
<dbReference type="InterPro" id="IPR029787">
    <property type="entry name" value="Nucleotide_cyclase"/>
</dbReference>
<dbReference type="SMART" id="SM00267">
    <property type="entry name" value="GGDEF"/>
    <property type="match status" value="1"/>
</dbReference>
<proteinExistence type="predicted"/>